<dbReference type="Gene3D" id="3.30.565.10">
    <property type="entry name" value="Histidine kinase-like ATPase, C-terminal domain"/>
    <property type="match status" value="1"/>
</dbReference>
<evidence type="ECO:0000313" key="11">
    <source>
        <dbReference type="Proteomes" id="UP000248326"/>
    </source>
</evidence>
<dbReference type="InterPro" id="IPR036890">
    <property type="entry name" value="HATPase_C_sf"/>
</dbReference>
<dbReference type="GO" id="GO:0006355">
    <property type="term" value="P:regulation of DNA-templated transcription"/>
    <property type="evidence" value="ECO:0007669"/>
    <property type="project" value="InterPro"/>
</dbReference>
<keyword evidence="4" id="KW-0808">Transferase</keyword>
<evidence type="ECO:0000256" key="6">
    <source>
        <dbReference type="SAM" id="Coils"/>
    </source>
</evidence>
<dbReference type="SUPFAM" id="SSF55781">
    <property type="entry name" value="GAF domain-like"/>
    <property type="match status" value="1"/>
</dbReference>
<dbReference type="InterPro" id="IPR003594">
    <property type="entry name" value="HATPase_dom"/>
</dbReference>
<dbReference type="InterPro" id="IPR005467">
    <property type="entry name" value="His_kinase_dom"/>
</dbReference>
<feature type="domain" description="PAS" evidence="8">
    <location>
        <begin position="491"/>
        <end position="538"/>
    </location>
</feature>
<accession>A0A318S5W4</accession>
<feature type="domain" description="PAC" evidence="9">
    <location>
        <begin position="408"/>
        <end position="460"/>
    </location>
</feature>
<dbReference type="InterPro" id="IPR035965">
    <property type="entry name" value="PAS-like_dom_sf"/>
</dbReference>
<evidence type="ECO:0000256" key="4">
    <source>
        <dbReference type="ARBA" id="ARBA00022679"/>
    </source>
</evidence>
<dbReference type="FunFam" id="3.30.450.20:FF:000099">
    <property type="entry name" value="Sensory box sensor histidine kinase"/>
    <property type="match status" value="1"/>
</dbReference>
<dbReference type="OrthoDB" id="51429at2"/>
<dbReference type="SMART" id="SM00388">
    <property type="entry name" value="HisKA"/>
    <property type="match status" value="1"/>
</dbReference>
<dbReference type="InterPro" id="IPR036097">
    <property type="entry name" value="HisK_dim/P_sf"/>
</dbReference>
<feature type="domain" description="PAC" evidence="9">
    <location>
        <begin position="559"/>
        <end position="617"/>
    </location>
</feature>
<dbReference type="Pfam" id="PF02518">
    <property type="entry name" value="HATPase_c"/>
    <property type="match status" value="1"/>
</dbReference>
<gene>
    <name evidence="10" type="ORF">DES52_12439</name>
</gene>
<dbReference type="Gene3D" id="3.30.450.20">
    <property type="entry name" value="PAS domain"/>
    <property type="match status" value="3"/>
</dbReference>
<dbReference type="InterPro" id="IPR013655">
    <property type="entry name" value="PAS_fold_3"/>
</dbReference>
<dbReference type="Pfam" id="PF00512">
    <property type="entry name" value="HisKA"/>
    <property type="match status" value="1"/>
</dbReference>
<dbReference type="Gene3D" id="1.10.287.130">
    <property type="match status" value="1"/>
</dbReference>
<evidence type="ECO:0000259" key="9">
    <source>
        <dbReference type="PROSITE" id="PS50113"/>
    </source>
</evidence>
<dbReference type="InterPro" id="IPR004358">
    <property type="entry name" value="Sig_transdc_His_kin-like_C"/>
</dbReference>
<dbReference type="CDD" id="cd00082">
    <property type="entry name" value="HisKA"/>
    <property type="match status" value="1"/>
</dbReference>
<dbReference type="SMART" id="SM00091">
    <property type="entry name" value="PAS"/>
    <property type="match status" value="3"/>
</dbReference>
<feature type="domain" description="PAS" evidence="8">
    <location>
        <begin position="335"/>
        <end position="405"/>
    </location>
</feature>
<dbReference type="EC" id="2.7.13.3" evidence="2"/>
<dbReference type="InterPro" id="IPR013767">
    <property type="entry name" value="PAS_fold"/>
</dbReference>
<dbReference type="InterPro" id="IPR052162">
    <property type="entry name" value="Sensor_kinase/Photoreceptor"/>
</dbReference>
<keyword evidence="11" id="KW-1185">Reference proteome</keyword>
<dbReference type="Pfam" id="PF08448">
    <property type="entry name" value="PAS_4"/>
    <property type="match status" value="1"/>
</dbReference>
<protein>
    <recommendedName>
        <fullName evidence="2">histidine kinase</fullName>
        <ecNumber evidence="2">2.7.13.3</ecNumber>
    </recommendedName>
</protein>
<dbReference type="Pfam" id="PF08447">
    <property type="entry name" value="PAS_3"/>
    <property type="match status" value="1"/>
</dbReference>
<dbReference type="SUPFAM" id="SSF55874">
    <property type="entry name" value="ATPase domain of HSP90 chaperone/DNA topoisomerase II/histidine kinase"/>
    <property type="match status" value="1"/>
</dbReference>
<dbReference type="Gene3D" id="3.30.450.40">
    <property type="match status" value="1"/>
</dbReference>
<organism evidence="10 11">
    <name type="scientific">Deinococcus yavapaiensis KR-236</name>
    <dbReference type="NCBI Taxonomy" id="694435"/>
    <lineage>
        <taxon>Bacteria</taxon>
        <taxon>Thermotogati</taxon>
        <taxon>Deinococcota</taxon>
        <taxon>Deinococci</taxon>
        <taxon>Deinococcales</taxon>
        <taxon>Deinococcaceae</taxon>
        <taxon>Deinococcus</taxon>
    </lineage>
</organism>
<comment type="catalytic activity">
    <reaction evidence="1">
        <text>ATP + protein L-histidine = ADP + protein N-phospho-L-histidine.</text>
        <dbReference type="EC" id="2.7.13.3"/>
    </reaction>
</comment>
<evidence type="ECO:0000313" key="10">
    <source>
        <dbReference type="EMBL" id="PYE49403.1"/>
    </source>
</evidence>
<dbReference type="PROSITE" id="PS50109">
    <property type="entry name" value="HIS_KIN"/>
    <property type="match status" value="1"/>
</dbReference>
<evidence type="ECO:0000256" key="2">
    <source>
        <dbReference type="ARBA" id="ARBA00012438"/>
    </source>
</evidence>
<reference evidence="10 11" key="1">
    <citation type="submission" date="2018-06" db="EMBL/GenBank/DDBJ databases">
        <title>Genomic Encyclopedia of Type Strains, Phase IV (KMG-IV): sequencing the most valuable type-strain genomes for metagenomic binning, comparative biology and taxonomic classification.</title>
        <authorList>
            <person name="Goeker M."/>
        </authorList>
    </citation>
    <scope>NUCLEOTIDE SEQUENCE [LARGE SCALE GENOMIC DNA]</scope>
    <source>
        <strain evidence="10 11">DSM 18048</strain>
    </source>
</reference>
<dbReference type="Proteomes" id="UP000248326">
    <property type="component" value="Unassembled WGS sequence"/>
</dbReference>
<keyword evidence="5" id="KW-0418">Kinase</keyword>
<dbReference type="AlphaFoldDB" id="A0A318S5W4"/>
<dbReference type="Pfam" id="PF01590">
    <property type="entry name" value="GAF"/>
    <property type="match status" value="1"/>
</dbReference>
<feature type="domain" description="Histidine kinase" evidence="7">
    <location>
        <begin position="635"/>
        <end position="849"/>
    </location>
</feature>
<dbReference type="SMART" id="SM00387">
    <property type="entry name" value="HATPase_c"/>
    <property type="match status" value="1"/>
</dbReference>
<evidence type="ECO:0000259" key="8">
    <source>
        <dbReference type="PROSITE" id="PS50112"/>
    </source>
</evidence>
<dbReference type="InterPro" id="IPR001610">
    <property type="entry name" value="PAC"/>
</dbReference>
<dbReference type="NCBIfam" id="TIGR00229">
    <property type="entry name" value="sensory_box"/>
    <property type="match status" value="2"/>
</dbReference>
<evidence type="ECO:0000256" key="5">
    <source>
        <dbReference type="ARBA" id="ARBA00022777"/>
    </source>
</evidence>
<dbReference type="InterPro" id="IPR000700">
    <property type="entry name" value="PAS-assoc_C"/>
</dbReference>
<dbReference type="SUPFAM" id="SSF47384">
    <property type="entry name" value="Homodimeric domain of signal transducing histidine kinase"/>
    <property type="match status" value="1"/>
</dbReference>
<dbReference type="PANTHER" id="PTHR43304:SF1">
    <property type="entry name" value="PAC DOMAIN-CONTAINING PROTEIN"/>
    <property type="match status" value="1"/>
</dbReference>
<dbReference type="SMART" id="SM00065">
    <property type="entry name" value="GAF"/>
    <property type="match status" value="1"/>
</dbReference>
<dbReference type="SMART" id="SM00086">
    <property type="entry name" value="PAC"/>
    <property type="match status" value="3"/>
</dbReference>
<dbReference type="GO" id="GO:0000155">
    <property type="term" value="F:phosphorelay sensor kinase activity"/>
    <property type="evidence" value="ECO:0007669"/>
    <property type="project" value="InterPro"/>
</dbReference>
<dbReference type="PROSITE" id="PS50113">
    <property type="entry name" value="PAC"/>
    <property type="match status" value="2"/>
</dbReference>
<dbReference type="PRINTS" id="PR00344">
    <property type="entry name" value="BCTRLSENSOR"/>
</dbReference>
<comment type="caution">
    <text evidence="10">The sequence shown here is derived from an EMBL/GenBank/DDBJ whole genome shotgun (WGS) entry which is preliminary data.</text>
</comment>
<evidence type="ECO:0000256" key="3">
    <source>
        <dbReference type="ARBA" id="ARBA00022553"/>
    </source>
</evidence>
<dbReference type="InterPro" id="IPR029016">
    <property type="entry name" value="GAF-like_dom_sf"/>
</dbReference>
<feature type="coiled-coil region" evidence="6">
    <location>
        <begin position="451"/>
        <end position="482"/>
    </location>
</feature>
<keyword evidence="3" id="KW-0597">Phosphoprotein</keyword>
<dbReference type="RefSeq" id="WP_110888742.1">
    <property type="nucleotide sequence ID" value="NZ_QJSX01000024.1"/>
</dbReference>
<keyword evidence="6" id="KW-0175">Coiled coil</keyword>
<evidence type="ECO:0000256" key="1">
    <source>
        <dbReference type="ARBA" id="ARBA00000085"/>
    </source>
</evidence>
<dbReference type="EMBL" id="QJSX01000024">
    <property type="protein sequence ID" value="PYE49403.1"/>
    <property type="molecule type" value="Genomic_DNA"/>
</dbReference>
<proteinExistence type="predicted"/>
<dbReference type="PROSITE" id="PS50112">
    <property type="entry name" value="PAS"/>
    <property type="match status" value="2"/>
</dbReference>
<dbReference type="InterPro" id="IPR013656">
    <property type="entry name" value="PAS_4"/>
</dbReference>
<evidence type="ECO:0000259" key="7">
    <source>
        <dbReference type="PROSITE" id="PS50109"/>
    </source>
</evidence>
<dbReference type="FunFam" id="3.30.565.10:FF:000006">
    <property type="entry name" value="Sensor histidine kinase WalK"/>
    <property type="match status" value="1"/>
</dbReference>
<dbReference type="Pfam" id="PF00989">
    <property type="entry name" value="PAS"/>
    <property type="match status" value="1"/>
</dbReference>
<dbReference type="CDD" id="cd00130">
    <property type="entry name" value="PAS"/>
    <property type="match status" value="3"/>
</dbReference>
<sequence length="862" mass="96218">MPSERSASSSPPIFAVLDVLFEEARVAHALYDPDLHCLRVNAAFAQLSGWPLEAHAGRALQDVVPTVPPELVRAYRDVLRSGKALRGFQYEVPTASAPSGVRYCRVDAHPVRDERGDVVALLASIEDCSAQVLAAASEAERALEHARLLDEERHARARATMLAEVSDALSASLDVRETLQRIMALAIRQVADWAAVYLPRDDGSLWPVAVGHDDAAKIDLLRWYLTQYPAQATDVGSPPWVMQTGQSFLLPVVPTELVDAIEDVERRDALRQLGMHSVIHVPLVLSGETIGVLGLASTRATHAYGDEDLAFARELASRAALALGNARLHETAIRSEERYRSLVDATRQAVWTNSPEGELLGEQPGWARLTGQTREQYEGYGWLNAVHPDDRQRTRDAWERSVVTRTTFDISHRVRVPDGTYRHFHVRAVPVLQADETVREWVGVHTDITERVAAERALRELNATLEARVEERTYALESANEELQHLNTFNRLLLDSAGEGIFGVDMAGFTTFANPAALRMIGYEHDEVVGRPQHSLVHHSHADGTPYPLSGCPILTSRVDGEVRHVDDEVFWRKDGTFFPVEYVSTPLRSAHGKIVGAVVMFRDVTDRKRAEDELRRANEELRRSNAELERFAFVASHDLQEPLRTIASFTEILNRRYANAFDDTGRKYLALVTRGAERLKVLIDDLLVFSRLNVGRDLTRPVPAERPLREAVTRLAAFLDETGGRVEAGELPTVLGDEGELTQLFQNLVGNAVKFRREGVPPLVRVEARREGDFWHFTVSDNGIGIEKKYFERVFGLFERLHLRDRYEGTGLGLAIVRKIVERHGGVVWLESTVGEGTTVHFTLRDAAAPDVHQAVFTGDH</sequence>
<dbReference type="InterPro" id="IPR000014">
    <property type="entry name" value="PAS"/>
</dbReference>
<dbReference type="InterPro" id="IPR003018">
    <property type="entry name" value="GAF"/>
</dbReference>
<dbReference type="PANTHER" id="PTHR43304">
    <property type="entry name" value="PHYTOCHROME-LIKE PROTEIN CPH1"/>
    <property type="match status" value="1"/>
</dbReference>
<dbReference type="InterPro" id="IPR003661">
    <property type="entry name" value="HisK_dim/P_dom"/>
</dbReference>
<dbReference type="SUPFAM" id="SSF55785">
    <property type="entry name" value="PYP-like sensor domain (PAS domain)"/>
    <property type="match status" value="3"/>
</dbReference>
<name>A0A318S5W4_9DEIO</name>